<evidence type="ECO:0000256" key="1">
    <source>
        <dbReference type="ARBA" id="ARBA00009776"/>
    </source>
</evidence>
<protein>
    <recommendedName>
        <fullName evidence="8">Thymidylate kinase</fullName>
        <ecNumber evidence="8">2.7.4.9</ecNumber>
    </recommendedName>
    <alternativeName>
        <fullName evidence="8">dTMP kinase</fullName>
    </alternativeName>
</protein>
<evidence type="ECO:0000256" key="3">
    <source>
        <dbReference type="ARBA" id="ARBA00022727"/>
    </source>
</evidence>
<dbReference type="HAMAP" id="MF_00165">
    <property type="entry name" value="Thymidylate_kinase"/>
    <property type="match status" value="1"/>
</dbReference>
<gene>
    <name evidence="8" type="primary">tmk</name>
    <name evidence="10" type="ORF">TresaDRAFT_1141</name>
</gene>
<comment type="caution">
    <text evidence="8">Lacks conserved residue(s) required for the propagation of feature annotation.</text>
</comment>
<keyword evidence="11" id="KW-1185">Reference proteome</keyword>
<dbReference type="GO" id="GO:0006235">
    <property type="term" value="P:dTTP biosynthetic process"/>
    <property type="evidence" value="ECO:0007669"/>
    <property type="project" value="UniProtKB-UniRule"/>
</dbReference>
<keyword evidence="5 8" id="KW-0418">Kinase</keyword>
<dbReference type="SUPFAM" id="SSF52540">
    <property type="entry name" value="P-loop containing nucleoside triphosphate hydrolases"/>
    <property type="match status" value="1"/>
</dbReference>
<dbReference type="InterPro" id="IPR018095">
    <property type="entry name" value="Thymidylate_kin_CS"/>
</dbReference>
<accession>H7ELJ1</accession>
<evidence type="ECO:0000256" key="6">
    <source>
        <dbReference type="ARBA" id="ARBA00022840"/>
    </source>
</evidence>
<feature type="domain" description="Thymidylate kinase-like" evidence="9">
    <location>
        <begin position="11"/>
        <end position="200"/>
    </location>
</feature>
<comment type="function">
    <text evidence="8">Phosphorylation of dTMP to form dTDP in both de novo and salvage pathways of dTTP synthesis.</text>
</comment>
<dbReference type="GO" id="GO:0006233">
    <property type="term" value="P:dTDP biosynthetic process"/>
    <property type="evidence" value="ECO:0007669"/>
    <property type="project" value="InterPro"/>
</dbReference>
<evidence type="ECO:0000256" key="4">
    <source>
        <dbReference type="ARBA" id="ARBA00022741"/>
    </source>
</evidence>
<dbReference type="GO" id="GO:0005524">
    <property type="term" value="F:ATP binding"/>
    <property type="evidence" value="ECO:0007669"/>
    <property type="project" value="UniProtKB-UniRule"/>
</dbReference>
<dbReference type="CDD" id="cd01672">
    <property type="entry name" value="TMPK"/>
    <property type="match status" value="1"/>
</dbReference>
<evidence type="ECO:0000256" key="7">
    <source>
        <dbReference type="ARBA" id="ARBA00048743"/>
    </source>
</evidence>
<comment type="catalytic activity">
    <reaction evidence="7 8">
        <text>dTMP + ATP = dTDP + ADP</text>
        <dbReference type="Rhea" id="RHEA:13517"/>
        <dbReference type="ChEBI" id="CHEBI:30616"/>
        <dbReference type="ChEBI" id="CHEBI:58369"/>
        <dbReference type="ChEBI" id="CHEBI:63528"/>
        <dbReference type="ChEBI" id="CHEBI:456216"/>
        <dbReference type="EC" id="2.7.4.9"/>
    </reaction>
</comment>
<comment type="similarity">
    <text evidence="1 8">Belongs to the thymidylate kinase family.</text>
</comment>
<dbReference type="Pfam" id="PF02223">
    <property type="entry name" value="Thymidylate_kin"/>
    <property type="match status" value="1"/>
</dbReference>
<evidence type="ECO:0000256" key="5">
    <source>
        <dbReference type="ARBA" id="ARBA00022777"/>
    </source>
</evidence>
<dbReference type="NCBIfam" id="TIGR00041">
    <property type="entry name" value="DTMP_kinase"/>
    <property type="match status" value="1"/>
</dbReference>
<dbReference type="AlphaFoldDB" id="H7ELJ1"/>
<evidence type="ECO:0000313" key="10">
    <source>
        <dbReference type="EMBL" id="EIC01532.1"/>
    </source>
</evidence>
<dbReference type="GO" id="GO:0006227">
    <property type="term" value="P:dUDP biosynthetic process"/>
    <property type="evidence" value="ECO:0007669"/>
    <property type="project" value="TreeGrafter"/>
</dbReference>
<dbReference type="STRING" id="907348.TresaDRAFT_1141"/>
<dbReference type="Gene3D" id="3.40.50.300">
    <property type="entry name" value="P-loop containing nucleotide triphosphate hydrolases"/>
    <property type="match status" value="1"/>
</dbReference>
<comment type="caution">
    <text evidence="10">The sequence shown here is derived from an EMBL/GenBank/DDBJ whole genome shotgun (WGS) entry which is preliminary data.</text>
</comment>
<dbReference type="GO" id="GO:0004798">
    <property type="term" value="F:dTMP kinase activity"/>
    <property type="evidence" value="ECO:0007669"/>
    <property type="project" value="UniProtKB-UniRule"/>
</dbReference>
<dbReference type="PATRIC" id="fig|907348.3.peg.1780"/>
<proteinExistence type="inferred from homology"/>
<dbReference type="EMBL" id="AGRW01000049">
    <property type="protein sequence ID" value="EIC01532.1"/>
    <property type="molecule type" value="Genomic_DNA"/>
</dbReference>
<dbReference type="eggNOG" id="COG0125">
    <property type="taxonomic scope" value="Bacteria"/>
</dbReference>
<dbReference type="PANTHER" id="PTHR10344:SF4">
    <property type="entry name" value="UMP-CMP KINASE 2, MITOCHONDRIAL"/>
    <property type="match status" value="1"/>
</dbReference>
<organism evidence="10 11">
    <name type="scientific">Treponema saccharophilum DSM 2985</name>
    <dbReference type="NCBI Taxonomy" id="907348"/>
    <lineage>
        <taxon>Bacteria</taxon>
        <taxon>Pseudomonadati</taxon>
        <taxon>Spirochaetota</taxon>
        <taxon>Spirochaetia</taxon>
        <taxon>Spirochaetales</taxon>
        <taxon>Treponemataceae</taxon>
        <taxon>Treponema</taxon>
    </lineage>
</organism>
<dbReference type="EC" id="2.7.4.9" evidence="8"/>
<sequence length="212" mass="23523">MAMILRNFIVFEGIDGAGTSTQIEMLMNSPHARKFFPTAEPTNGETGRFLRRMLGGEFRLDPRTAAYLFAADRCEHLWGTGGDDFNGGIERICAGGKIVVSDRYLFSSIAYQSVTCGGELAKMLQAPFPLPELLFFFKIAPEVSLSRIGGRGKREIYEEVEFLRKTEERYERAISEFEGTGMKIVTIDAAKTKEEVAAEIIGAISDAGMLER</sequence>
<keyword evidence="2 8" id="KW-0808">Transferase</keyword>
<dbReference type="GO" id="GO:0005737">
    <property type="term" value="C:cytoplasm"/>
    <property type="evidence" value="ECO:0007669"/>
    <property type="project" value="TreeGrafter"/>
</dbReference>
<dbReference type="InterPro" id="IPR027417">
    <property type="entry name" value="P-loop_NTPase"/>
</dbReference>
<evidence type="ECO:0000313" key="11">
    <source>
        <dbReference type="Proteomes" id="UP000003571"/>
    </source>
</evidence>
<evidence type="ECO:0000256" key="2">
    <source>
        <dbReference type="ARBA" id="ARBA00022679"/>
    </source>
</evidence>
<dbReference type="Proteomes" id="UP000003571">
    <property type="component" value="Unassembled WGS sequence"/>
</dbReference>
<keyword evidence="4 8" id="KW-0547">Nucleotide-binding</keyword>
<dbReference type="PANTHER" id="PTHR10344">
    <property type="entry name" value="THYMIDYLATE KINASE"/>
    <property type="match status" value="1"/>
</dbReference>
<dbReference type="PROSITE" id="PS01331">
    <property type="entry name" value="THYMIDYLATE_KINASE"/>
    <property type="match status" value="1"/>
</dbReference>
<keyword evidence="3 8" id="KW-0545">Nucleotide biosynthesis</keyword>
<evidence type="ECO:0000259" key="9">
    <source>
        <dbReference type="Pfam" id="PF02223"/>
    </source>
</evidence>
<reference evidence="10 11" key="1">
    <citation type="submission" date="2011-09" db="EMBL/GenBank/DDBJ databases">
        <title>The draft genome of Treponema saccharophilum DSM 2985.</title>
        <authorList>
            <consortium name="US DOE Joint Genome Institute (JGI-PGF)"/>
            <person name="Lucas S."/>
            <person name="Copeland A."/>
            <person name="Lapidus A."/>
            <person name="Glavina del Rio T."/>
            <person name="Dalin E."/>
            <person name="Tice H."/>
            <person name="Bruce D."/>
            <person name="Goodwin L."/>
            <person name="Pitluck S."/>
            <person name="Peters L."/>
            <person name="Kyrpides N."/>
            <person name="Mavromatis K."/>
            <person name="Ivanova N."/>
            <person name="Markowitz V."/>
            <person name="Cheng J.-F."/>
            <person name="Hugenholtz P."/>
            <person name="Woyke T."/>
            <person name="Wu D."/>
            <person name="Gronow S."/>
            <person name="Wellnitz S."/>
            <person name="Brambilla E."/>
            <person name="Klenk H.-P."/>
            <person name="Eisen J.A."/>
        </authorList>
    </citation>
    <scope>NUCLEOTIDE SEQUENCE [LARGE SCALE GENOMIC DNA]</scope>
    <source>
        <strain evidence="10 11">DSM 2985</strain>
    </source>
</reference>
<evidence type="ECO:0000256" key="8">
    <source>
        <dbReference type="HAMAP-Rule" id="MF_00165"/>
    </source>
</evidence>
<name>H7ELJ1_9SPIR</name>
<keyword evidence="6 8" id="KW-0067">ATP-binding</keyword>
<dbReference type="InterPro" id="IPR018094">
    <property type="entry name" value="Thymidylate_kinase"/>
</dbReference>
<dbReference type="InterPro" id="IPR039430">
    <property type="entry name" value="Thymidylate_kin-like_dom"/>
</dbReference>